<protein>
    <submittedName>
        <fullName evidence="3">Uncharacterized protein</fullName>
    </submittedName>
</protein>
<feature type="chain" id="PRO_5007275025" evidence="2">
    <location>
        <begin position="22"/>
        <end position="107"/>
    </location>
</feature>
<keyword evidence="2" id="KW-0732">Signal</keyword>
<dbReference type="AlphaFoldDB" id="A0A127M553"/>
<dbReference type="Proteomes" id="UP000074119">
    <property type="component" value="Chromosome"/>
</dbReference>
<organism evidence="3 4">
    <name type="scientific">Zhongshania aliphaticivorans</name>
    <dbReference type="NCBI Taxonomy" id="1470434"/>
    <lineage>
        <taxon>Bacteria</taxon>
        <taxon>Pseudomonadati</taxon>
        <taxon>Pseudomonadota</taxon>
        <taxon>Gammaproteobacteria</taxon>
        <taxon>Cellvibrionales</taxon>
        <taxon>Spongiibacteraceae</taxon>
        <taxon>Zhongshania</taxon>
    </lineage>
</organism>
<name>A0A127M553_9GAMM</name>
<dbReference type="KEGG" id="zal:AZF00_08605"/>
<proteinExistence type="predicted"/>
<accession>A0A127M553</accession>
<gene>
    <name evidence="3" type="ORF">AZF00_08605</name>
</gene>
<evidence type="ECO:0000256" key="1">
    <source>
        <dbReference type="SAM" id="MobiDB-lite"/>
    </source>
</evidence>
<evidence type="ECO:0000313" key="3">
    <source>
        <dbReference type="EMBL" id="AMO68362.1"/>
    </source>
</evidence>
<sequence>MKVIKRVAITVLLGWSVLGNAALAPSAVHLRDLDTMLEFIHKHQYVAMSLESIDLVSLTIYYNNNCEAKFVRSKPSLLSLGRPAGPQPGIEFERSTCPLTETNETSQ</sequence>
<dbReference type="EMBL" id="CP014544">
    <property type="protein sequence ID" value="AMO68362.1"/>
    <property type="molecule type" value="Genomic_DNA"/>
</dbReference>
<dbReference type="STRING" id="1470434.AZF00_08605"/>
<evidence type="ECO:0000256" key="2">
    <source>
        <dbReference type="SAM" id="SignalP"/>
    </source>
</evidence>
<feature type="signal peptide" evidence="2">
    <location>
        <begin position="1"/>
        <end position="21"/>
    </location>
</feature>
<dbReference type="RefSeq" id="WP_008247997.1">
    <property type="nucleotide sequence ID" value="NZ_CP014544.1"/>
</dbReference>
<feature type="compositionally biased region" description="Polar residues" evidence="1">
    <location>
        <begin position="97"/>
        <end position="107"/>
    </location>
</feature>
<evidence type="ECO:0000313" key="4">
    <source>
        <dbReference type="Proteomes" id="UP000074119"/>
    </source>
</evidence>
<feature type="region of interest" description="Disordered" evidence="1">
    <location>
        <begin position="82"/>
        <end position="107"/>
    </location>
</feature>
<reference evidence="3 4" key="1">
    <citation type="submission" date="2015-12" db="EMBL/GenBank/DDBJ databases">
        <authorList>
            <person name="Shamseldin A."/>
            <person name="Moawad H."/>
            <person name="Abd El-Rahim W.M."/>
            <person name="Sadowsky M.J."/>
        </authorList>
    </citation>
    <scope>NUCLEOTIDE SEQUENCE [LARGE SCALE GENOMIC DNA]</scope>
    <source>
        <strain evidence="3 4">SM2</strain>
    </source>
</reference>